<evidence type="ECO:0000313" key="10">
    <source>
        <dbReference type="Proteomes" id="UP000199034"/>
    </source>
</evidence>
<evidence type="ECO:0000256" key="3">
    <source>
        <dbReference type="ARBA" id="ARBA00012438"/>
    </source>
</evidence>
<gene>
    <name evidence="9" type="ORF">SAMN05421872_106193</name>
</gene>
<keyword evidence="5" id="KW-0808">Transferase</keyword>
<evidence type="ECO:0000256" key="6">
    <source>
        <dbReference type="ARBA" id="ARBA00022777"/>
    </source>
</evidence>
<dbReference type="GO" id="GO:0005886">
    <property type="term" value="C:plasma membrane"/>
    <property type="evidence" value="ECO:0007669"/>
    <property type="project" value="UniProtKB-SubCell"/>
</dbReference>
<name>A0A1G6SLR4_9ACTN</name>
<evidence type="ECO:0000256" key="5">
    <source>
        <dbReference type="ARBA" id="ARBA00022679"/>
    </source>
</evidence>
<keyword evidence="6 9" id="KW-0418">Kinase</keyword>
<dbReference type="InterPro" id="IPR005467">
    <property type="entry name" value="His_kinase_dom"/>
</dbReference>
<dbReference type="Gene3D" id="1.10.287.130">
    <property type="match status" value="1"/>
</dbReference>
<dbReference type="Pfam" id="PF00512">
    <property type="entry name" value="HisKA"/>
    <property type="match status" value="1"/>
</dbReference>
<dbReference type="PRINTS" id="PR00344">
    <property type="entry name" value="BCTRLSENSOR"/>
</dbReference>
<dbReference type="GO" id="GO:0000155">
    <property type="term" value="F:phosphorelay sensor kinase activity"/>
    <property type="evidence" value="ECO:0007669"/>
    <property type="project" value="InterPro"/>
</dbReference>
<feature type="domain" description="Histidine kinase" evidence="8">
    <location>
        <begin position="210"/>
        <end position="434"/>
    </location>
</feature>
<organism evidence="9 10">
    <name type="scientific">Nocardioides lianchengensis</name>
    <dbReference type="NCBI Taxonomy" id="1045774"/>
    <lineage>
        <taxon>Bacteria</taxon>
        <taxon>Bacillati</taxon>
        <taxon>Actinomycetota</taxon>
        <taxon>Actinomycetes</taxon>
        <taxon>Propionibacteriales</taxon>
        <taxon>Nocardioidaceae</taxon>
        <taxon>Nocardioides</taxon>
    </lineage>
</organism>
<keyword evidence="10" id="KW-1185">Reference proteome</keyword>
<dbReference type="Proteomes" id="UP000199034">
    <property type="component" value="Unassembled WGS sequence"/>
</dbReference>
<sequence length="434" mass="45699">MQSIPTQMAASPEALALATEILAGHGTMTAAIEQVGGLLSGLDGVDLVATTLVLLRPADTEQWIPLGERAWLREWRRPGAHCSVAPQEGGGPEQALTMPWLSPRARSSVIAVVDVERLPEEAAQDRRELTGCGVRAVVSQSISHHGVLYGSVAMAREEAGPWPESHLSDVRLLSAAVASRMAEELAQLALIDAIRRGDDAHRSKEHFFAALGHELRTPIAAILGTAELLGEDARERVETDGSGFAADVARDAGVVLRAAEQLHAVVEELLGTGQELGGGTETQWVDVAEALADVGHWLAAPARAGAITVSTDVAPGVLVRTTPSALRQILTNLLGNAIAYNSPGGSVHVTASRAIDEFGRPRVRIGVRDDGPGLTPEQQRQVFDPFVRFAGAEVRGTGLGLSLSRSLAERDGGLMGVESTPAEGSVFWLDLASS</sequence>
<protein>
    <recommendedName>
        <fullName evidence="3">histidine kinase</fullName>
        <ecNumber evidence="3">2.7.13.3</ecNumber>
    </recommendedName>
</protein>
<proteinExistence type="predicted"/>
<evidence type="ECO:0000259" key="8">
    <source>
        <dbReference type="PROSITE" id="PS50109"/>
    </source>
</evidence>
<dbReference type="InterPro" id="IPR004358">
    <property type="entry name" value="Sig_transdc_His_kin-like_C"/>
</dbReference>
<dbReference type="PROSITE" id="PS50109">
    <property type="entry name" value="HIS_KIN"/>
    <property type="match status" value="1"/>
</dbReference>
<evidence type="ECO:0000256" key="1">
    <source>
        <dbReference type="ARBA" id="ARBA00000085"/>
    </source>
</evidence>
<dbReference type="PANTHER" id="PTHR43711:SF31">
    <property type="entry name" value="HISTIDINE KINASE"/>
    <property type="match status" value="1"/>
</dbReference>
<dbReference type="STRING" id="1045774.SAMN05421872_106193"/>
<reference evidence="9 10" key="1">
    <citation type="submission" date="2016-10" db="EMBL/GenBank/DDBJ databases">
        <authorList>
            <person name="de Groot N.N."/>
        </authorList>
    </citation>
    <scope>NUCLEOTIDE SEQUENCE [LARGE SCALE GENOMIC DNA]</scope>
    <source>
        <strain evidence="9 10">CGMCC 4.6858</strain>
    </source>
</reference>
<keyword evidence="4" id="KW-0597">Phosphoprotein</keyword>
<evidence type="ECO:0000313" key="9">
    <source>
        <dbReference type="EMBL" id="SDD17581.1"/>
    </source>
</evidence>
<dbReference type="SMART" id="SM00388">
    <property type="entry name" value="HisKA"/>
    <property type="match status" value="1"/>
</dbReference>
<keyword evidence="7" id="KW-0902">Two-component regulatory system</keyword>
<dbReference type="CDD" id="cd00082">
    <property type="entry name" value="HisKA"/>
    <property type="match status" value="1"/>
</dbReference>
<dbReference type="InterPro" id="IPR003661">
    <property type="entry name" value="HisK_dim/P_dom"/>
</dbReference>
<dbReference type="EC" id="2.7.13.3" evidence="3"/>
<dbReference type="EMBL" id="FMZM01000006">
    <property type="protein sequence ID" value="SDD17581.1"/>
    <property type="molecule type" value="Genomic_DNA"/>
</dbReference>
<evidence type="ECO:0000256" key="2">
    <source>
        <dbReference type="ARBA" id="ARBA00004236"/>
    </source>
</evidence>
<dbReference type="SUPFAM" id="SSF47384">
    <property type="entry name" value="Homodimeric domain of signal transducing histidine kinase"/>
    <property type="match status" value="1"/>
</dbReference>
<dbReference type="InterPro" id="IPR036097">
    <property type="entry name" value="HisK_dim/P_sf"/>
</dbReference>
<dbReference type="Pfam" id="PF02518">
    <property type="entry name" value="HATPase_c"/>
    <property type="match status" value="1"/>
</dbReference>
<comment type="subcellular location">
    <subcellularLocation>
        <location evidence="2">Cell membrane</location>
    </subcellularLocation>
</comment>
<dbReference type="SMART" id="SM00387">
    <property type="entry name" value="HATPase_c"/>
    <property type="match status" value="1"/>
</dbReference>
<comment type="catalytic activity">
    <reaction evidence="1">
        <text>ATP + protein L-histidine = ADP + protein N-phospho-L-histidine.</text>
        <dbReference type="EC" id="2.7.13.3"/>
    </reaction>
</comment>
<dbReference type="InterPro" id="IPR050736">
    <property type="entry name" value="Sensor_HK_Regulatory"/>
</dbReference>
<accession>A0A1G6SLR4</accession>
<dbReference type="InterPro" id="IPR036890">
    <property type="entry name" value="HATPase_C_sf"/>
</dbReference>
<dbReference type="InterPro" id="IPR003594">
    <property type="entry name" value="HATPase_dom"/>
</dbReference>
<dbReference type="SUPFAM" id="SSF55874">
    <property type="entry name" value="ATPase domain of HSP90 chaperone/DNA topoisomerase II/histidine kinase"/>
    <property type="match status" value="1"/>
</dbReference>
<dbReference type="Gene3D" id="3.30.565.10">
    <property type="entry name" value="Histidine kinase-like ATPase, C-terminal domain"/>
    <property type="match status" value="1"/>
</dbReference>
<evidence type="ECO:0000256" key="4">
    <source>
        <dbReference type="ARBA" id="ARBA00022553"/>
    </source>
</evidence>
<evidence type="ECO:0000256" key="7">
    <source>
        <dbReference type="ARBA" id="ARBA00023012"/>
    </source>
</evidence>
<dbReference type="AlphaFoldDB" id="A0A1G6SLR4"/>
<dbReference type="PANTHER" id="PTHR43711">
    <property type="entry name" value="TWO-COMPONENT HISTIDINE KINASE"/>
    <property type="match status" value="1"/>
</dbReference>